<feature type="chain" id="PRO_5011983969" evidence="1">
    <location>
        <begin position="31"/>
        <end position="73"/>
    </location>
</feature>
<protein>
    <submittedName>
        <fullName evidence="3">Preprotein translocase subunit TatB</fullName>
    </submittedName>
</protein>
<organism evidence="3 4">
    <name type="scientific">Haemophilus paracuniculus</name>
    <dbReference type="NCBI Taxonomy" id="734"/>
    <lineage>
        <taxon>Bacteria</taxon>
        <taxon>Pseudomonadati</taxon>
        <taxon>Pseudomonadota</taxon>
        <taxon>Gammaproteobacteria</taxon>
        <taxon>Pasteurellales</taxon>
        <taxon>Pasteurellaceae</taxon>
        <taxon>Haemophilus</taxon>
    </lineage>
</organism>
<dbReference type="InterPro" id="IPR036868">
    <property type="entry name" value="TusA-like_sf"/>
</dbReference>
<dbReference type="EMBL" id="MUYA01000010">
    <property type="protein sequence ID" value="OOR98596.1"/>
    <property type="molecule type" value="Genomic_DNA"/>
</dbReference>
<dbReference type="SUPFAM" id="SSF64307">
    <property type="entry name" value="SirA-like"/>
    <property type="match status" value="1"/>
</dbReference>
<name>A0A1T0AQQ8_9PAST</name>
<dbReference type="STRING" id="734.B0187_08005"/>
<feature type="signal peptide" evidence="1">
    <location>
        <begin position="1"/>
        <end position="30"/>
    </location>
</feature>
<gene>
    <name evidence="3" type="ORF">B0187_08005</name>
</gene>
<dbReference type="InterPro" id="IPR001455">
    <property type="entry name" value="TusA-like"/>
</dbReference>
<dbReference type="PROSITE" id="PS01148">
    <property type="entry name" value="UPF0033"/>
    <property type="match status" value="1"/>
</dbReference>
<feature type="domain" description="UPF0033" evidence="2">
    <location>
        <begin position="5"/>
        <end position="29"/>
    </location>
</feature>
<reference evidence="3 4" key="1">
    <citation type="submission" date="2017-02" db="EMBL/GenBank/DDBJ databases">
        <title>Draft genome sequence of Haemophilus paracuniculus CCUG 43573 type strain.</title>
        <authorList>
            <person name="Engstrom-Jakobsson H."/>
            <person name="Salva-Serra F."/>
            <person name="Thorell K."/>
            <person name="Gonzales-Siles L."/>
            <person name="Karlsson R."/>
            <person name="Boulund F."/>
            <person name="Engstrand L."/>
            <person name="Kristiansson E."/>
            <person name="Moore E."/>
        </authorList>
    </citation>
    <scope>NUCLEOTIDE SEQUENCE [LARGE SCALE GENOMIC DNA]</scope>
    <source>
        <strain evidence="3 4">CCUG 43573</strain>
    </source>
</reference>
<dbReference type="Pfam" id="PF01206">
    <property type="entry name" value="TusA"/>
    <property type="match status" value="1"/>
</dbReference>
<accession>A0A1T0AQQ8</accession>
<dbReference type="Proteomes" id="UP000190867">
    <property type="component" value="Unassembled WGS sequence"/>
</dbReference>
<keyword evidence="4" id="KW-1185">Reference proteome</keyword>
<sequence length="73" mass="8333">MKYQLDLTAYRCPLPLLMAKKVLATLTAGAAVELVLNQATSLSDFKLLCEQQGYQWESCHQEAERYILTLKIR</sequence>
<dbReference type="OrthoDB" id="9797551at2"/>
<proteinExistence type="predicted"/>
<evidence type="ECO:0000256" key="1">
    <source>
        <dbReference type="SAM" id="SignalP"/>
    </source>
</evidence>
<evidence type="ECO:0000313" key="4">
    <source>
        <dbReference type="Proteomes" id="UP000190867"/>
    </source>
</evidence>
<comment type="caution">
    <text evidence="3">The sequence shown here is derived from an EMBL/GenBank/DDBJ whole genome shotgun (WGS) entry which is preliminary data.</text>
</comment>
<dbReference type="CDD" id="cd00291">
    <property type="entry name" value="SirA_YedF_YeeD"/>
    <property type="match status" value="1"/>
</dbReference>
<dbReference type="RefSeq" id="WP_078237343.1">
    <property type="nucleotide sequence ID" value="NZ_MUYA01000010.1"/>
</dbReference>
<dbReference type="AlphaFoldDB" id="A0A1T0AQQ8"/>
<evidence type="ECO:0000313" key="3">
    <source>
        <dbReference type="EMBL" id="OOR98596.1"/>
    </source>
</evidence>
<keyword evidence="1" id="KW-0732">Signal</keyword>
<dbReference type="Gene3D" id="3.30.110.40">
    <property type="entry name" value="TusA-like domain"/>
    <property type="match status" value="1"/>
</dbReference>
<evidence type="ECO:0000259" key="2">
    <source>
        <dbReference type="PROSITE" id="PS01148"/>
    </source>
</evidence>